<dbReference type="AlphaFoldDB" id="A0AA40BUX8"/>
<gene>
    <name evidence="3" type="ORF">B0T14DRAFT_570522</name>
</gene>
<protein>
    <submittedName>
        <fullName evidence="3">Uncharacterized protein</fullName>
    </submittedName>
</protein>
<accession>A0AA40BUX8</accession>
<comment type="caution">
    <text evidence="3">The sequence shown here is derived from an EMBL/GenBank/DDBJ whole genome shotgun (WGS) entry which is preliminary data.</text>
</comment>
<feature type="region of interest" description="Disordered" evidence="2">
    <location>
        <begin position="1"/>
        <end position="156"/>
    </location>
</feature>
<evidence type="ECO:0000313" key="4">
    <source>
        <dbReference type="Proteomes" id="UP001175000"/>
    </source>
</evidence>
<name>A0AA40BUX8_9PEZI</name>
<sequence>MDYLGDGNRGDNEVPRVRFSQLEELSRRRPERLAVFQRLVPLRQSASQQQQPQPPQIPQTRTQHGFGNKHKSPSPQGFPIYEYSDTSQSSTPSPTPESSPKKAQSQLDEAQTANPTNRDLSANSNTMDFNSSPSGFSPKSPNWAPGSDQARLAGSSTENTIVHHVDSPNIPSTLPFPLISLSEAQRRMRESRKNDTNTADLSQATASTSVDTTTTTTTKPLPIVPRPETPPSIRNLAETIAADFPSLAAKMRNIELQMASLRQQREDIKQLLKMPSPTIRTAALKSLDRKARADEDKKILSVVRVKAVVSVMPTVQADLKMTMPQSPSSMKSEGYVYTEVDKEKLRAAALKDEEEWKELEREIEERQEKLRRATAMLERMKLHFPGAAEMIGEELEEETEVELEKEMV</sequence>
<evidence type="ECO:0000313" key="3">
    <source>
        <dbReference type="EMBL" id="KAK0614601.1"/>
    </source>
</evidence>
<keyword evidence="4" id="KW-1185">Reference proteome</keyword>
<dbReference type="EMBL" id="JAULSU010000006">
    <property type="protein sequence ID" value="KAK0614601.1"/>
    <property type="molecule type" value="Genomic_DNA"/>
</dbReference>
<evidence type="ECO:0000256" key="2">
    <source>
        <dbReference type="SAM" id="MobiDB-lite"/>
    </source>
</evidence>
<feature type="compositionally biased region" description="Polar residues" evidence="2">
    <location>
        <begin position="101"/>
        <end position="140"/>
    </location>
</feature>
<feature type="compositionally biased region" description="Low complexity" evidence="2">
    <location>
        <begin position="204"/>
        <end position="218"/>
    </location>
</feature>
<feature type="coiled-coil region" evidence="1">
    <location>
        <begin position="342"/>
        <end position="383"/>
    </location>
</feature>
<feature type="compositionally biased region" description="Low complexity" evidence="2">
    <location>
        <begin position="84"/>
        <end position="98"/>
    </location>
</feature>
<evidence type="ECO:0000256" key="1">
    <source>
        <dbReference type="SAM" id="Coils"/>
    </source>
</evidence>
<proteinExistence type="predicted"/>
<feature type="compositionally biased region" description="Basic and acidic residues" evidence="2">
    <location>
        <begin position="185"/>
        <end position="195"/>
    </location>
</feature>
<keyword evidence="1" id="KW-0175">Coiled coil</keyword>
<organism evidence="3 4">
    <name type="scientific">Immersiella caudata</name>
    <dbReference type="NCBI Taxonomy" id="314043"/>
    <lineage>
        <taxon>Eukaryota</taxon>
        <taxon>Fungi</taxon>
        <taxon>Dikarya</taxon>
        <taxon>Ascomycota</taxon>
        <taxon>Pezizomycotina</taxon>
        <taxon>Sordariomycetes</taxon>
        <taxon>Sordariomycetidae</taxon>
        <taxon>Sordariales</taxon>
        <taxon>Lasiosphaeriaceae</taxon>
        <taxon>Immersiella</taxon>
    </lineage>
</organism>
<dbReference type="Proteomes" id="UP001175000">
    <property type="component" value="Unassembled WGS sequence"/>
</dbReference>
<reference evidence="3" key="1">
    <citation type="submission" date="2023-06" db="EMBL/GenBank/DDBJ databases">
        <title>Genome-scale phylogeny and comparative genomics of the fungal order Sordariales.</title>
        <authorList>
            <consortium name="Lawrence Berkeley National Laboratory"/>
            <person name="Hensen N."/>
            <person name="Bonometti L."/>
            <person name="Westerberg I."/>
            <person name="Brannstrom I.O."/>
            <person name="Guillou S."/>
            <person name="Cros-Aarteil S."/>
            <person name="Calhoun S."/>
            <person name="Haridas S."/>
            <person name="Kuo A."/>
            <person name="Mondo S."/>
            <person name="Pangilinan J."/>
            <person name="Riley R."/>
            <person name="Labutti K."/>
            <person name="Andreopoulos B."/>
            <person name="Lipzen A."/>
            <person name="Chen C."/>
            <person name="Yanf M."/>
            <person name="Daum C."/>
            <person name="Ng V."/>
            <person name="Clum A."/>
            <person name="Steindorff A."/>
            <person name="Ohm R."/>
            <person name="Martin F."/>
            <person name="Silar P."/>
            <person name="Natvig D."/>
            <person name="Lalanne C."/>
            <person name="Gautier V."/>
            <person name="Ament-Velasquez S.L."/>
            <person name="Kruys A."/>
            <person name="Hutchinson M.I."/>
            <person name="Powell A.J."/>
            <person name="Barry K."/>
            <person name="Miller A.N."/>
            <person name="Grigoriev I.V."/>
            <person name="Debuchy R."/>
            <person name="Gladieux P."/>
            <person name="Thoren M.H."/>
            <person name="Johannesson H."/>
        </authorList>
    </citation>
    <scope>NUCLEOTIDE SEQUENCE</scope>
    <source>
        <strain evidence="3">CBS 606.72</strain>
    </source>
</reference>
<feature type="region of interest" description="Disordered" evidence="2">
    <location>
        <begin position="185"/>
        <end position="232"/>
    </location>
</feature>